<dbReference type="GO" id="GO:0016020">
    <property type="term" value="C:membrane"/>
    <property type="evidence" value="ECO:0007669"/>
    <property type="project" value="UniProtKB-SubCell"/>
</dbReference>
<dbReference type="GO" id="GO:0005254">
    <property type="term" value="F:chloride channel activity"/>
    <property type="evidence" value="ECO:0007669"/>
    <property type="project" value="TreeGrafter"/>
</dbReference>
<gene>
    <name evidence="9" type="ORF">RRG08_034041</name>
</gene>
<evidence type="ECO:0000256" key="5">
    <source>
        <dbReference type="ARBA" id="ARBA00022989"/>
    </source>
</evidence>
<evidence type="ECO:0000256" key="6">
    <source>
        <dbReference type="ARBA" id="ARBA00023136"/>
    </source>
</evidence>
<evidence type="ECO:0000313" key="9">
    <source>
        <dbReference type="EMBL" id="KAK3749066.1"/>
    </source>
</evidence>
<feature type="region of interest" description="Disordered" evidence="7">
    <location>
        <begin position="601"/>
        <end position="636"/>
    </location>
</feature>
<name>A0AAE0YM98_9GAST</name>
<feature type="transmembrane region" description="Helical" evidence="8">
    <location>
        <begin position="21"/>
        <end position="42"/>
    </location>
</feature>
<protein>
    <recommendedName>
        <fullName evidence="3">Chloride channel CLIC-like protein 1</fullName>
    </recommendedName>
</protein>
<feature type="transmembrane region" description="Helical" evidence="8">
    <location>
        <begin position="160"/>
        <end position="182"/>
    </location>
</feature>
<keyword evidence="6 8" id="KW-0472">Membrane</keyword>
<reference evidence="9" key="1">
    <citation type="journal article" date="2023" name="G3 (Bethesda)">
        <title>A reference genome for the long-term kleptoplast-retaining sea slug Elysia crispata morphotype clarki.</title>
        <authorList>
            <person name="Eastman K.E."/>
            <person name="Pendleton A.L."/>
            <person name="Shaikh M.A."/>
            <person name="Suttiyut T."/>
            <person name="Ogas R."/>
            <person name="Tomko P."/>
            <person name="Gavelis G."/>
            <person name="Widhalm J.R."/>
            <person name="Wisecaver J.H."/>
        </authorList>
    </citation>
    <scope>NUCLEOTIDE SEQUENCE</scope>
    <source>
        <strain evidence="9">ECLA1</strain>
    </source>
</reference>
<dbReference type="GO" id="GO:0005783">
    <property type="term" value="C:endoplasmic reticulum"/>
    <property type="evidence" value="ECO:0007669"/>
    <property type="project" value="TreeGrafter"/>
</dbReference>
<dbReference type="Proteomes" id="UP001283361">
    <property type="component" value="Unassembled WGS sequence"/>
</dbReference>
<dbReference type="PANTHER" id="PTHR34093:SF1">
    <property type="entry name" value="CHLORIDE CHANNEL CLIC-LIKE PROTEIN 1"/>
    <property type="match status" value="1"/>
</dbReference>
<comment type="similarity">
    <text evidence="2">Belongs to the chloride channel MCLC family.</text>
</comment>
<evidence type="ECO:0000256" key="3">
    <source>
        <dbReference type="ARBA" id="ARBA00015571"/>
    </source>
</evidence>
<keyword evidence="5 8" id="KW-1133">Transmembrane helix</keyword>
<dbReference type="Pfam" id="PF05934">
    <property type="entry name" value="MCLC"/>
    <property type="match status" value="1"/>
</dbReference>
<feature type="transmembrane region" description="Helical" evidence="8">
    <location>
        <begin position="245"/>
        <end position="264"/>
    </location>
</feature>
<evidence type="ECO:0000256" key="4">
    <source>
        <dbReference type="ARBA" id="ARBA00022692"/>
    </source>
</evidence>
<evidence type="ECO:0000256" key="1">
    <source>
        <dbReference type="ARBA" id="ARBA00004141"/>
    </source>
</evidence>
<keyword evidence="10" id="KW-1185">Reference proteome</keyword>
<evidence type="ECO:0000256" key="7">
    <source>
        <dbReference type="SAM" id="MobiDB-lite"/>
    </source>
</evidence>
<evidence type="ECO:0000256" key="8">
    <source>
        <dbReference type="SAM" id="Phobius"/>
    </source>
</evidence>
<comment type="caution">
    <text evidence="9">The sequence shown here is derived from an EMBL/GenBank/DDBJ whole genome shotgun (WGS) entry which is preliminary data.</text>
</comment>
<evidence type="ECO:0000313" key="10">
    <source>
        <dbReference type="Proteomes" id="UP001283361"/>
    </source>
</evidence>
<comment type="subcellular location">
    <subcellularLocation>
        <location evidence="1">Membrane</location>
        <topology evidence="1">Multi-pass membrane protein</topology>
    </subcellularLocation>
</comment>
<dbReference type="AlphaFoldDB" id="A0AAE0YM98"/>
<feature type="region of interest" description="Disordered" evidence="7">
    <location>
        <begin position="523"/>
        <end position="545"/>
    </location>
</feature>
<organism evidence="9 10">
    <name type="scientific">Elysia crispata</name>
    <name type="common">lettuce slug</name>
    <dbReference type="NCBI Taxonomy" id="231223"/>
    <lineage>
        <taxon>Eukaryota</taxon>
        <taxon>Metazoa</taxon>
        <taxon>Spiralia</taxon>
        <taxon>Lophotrochozoa</taxon>
        <taxon>Mollusca</taxon>
        <taxon>Gastropoda</taxon>
        <taxon>Heterobranchia</taxon>
        <taxon>Euthyneura</taxon>
        <taxon>Panpulmonata</taxon>
        <taxon>Sacoglossa</taxon>
        <taxon>Placobranchoidea</taxon>
        <taxon>Plakobranchidae</taxon>
        <taxon>Elysia</taxon>
    </lineage>
</organism>
<accession>A0AAE0YM98</accession>
<dbReference type="PANTHER" id="PTHR34093">
    <property type="entry name" value="CHLORIDE CHANNEL CLIC-LIKE PROTEIN 1"/>
    <property type="match status" value="1"/>
</dbReference>
<dbReference type="EMBL" id="JAWDGP010005963">
    <property type="protein sequence ID" value="KAK3749066.1"/>
    <property type="molecule type" value="Genomic_DNA"/>
</dbReference>
<dbReference type="InterPro" id="IPR009231">
    <property type="entry name" value="Chloride_chnl_CLIC-like"/>
</dbReference>
<proteinExistence type="inferred from homology"/>
<keyword evidence="4 8" id="KW-0812">Transmembrane</keyword>
<evidence type="ECO:0000256" key="2">
    <source>
        <dbReference type="ARBA" id="ARBA00005944"/>
    </source>
</evidence>
<feature type="compositionally biased region" description="Basic residues" evidence="7">
    <location>
        <begin position="616"/>
        <end position="629"/>
    </location>
</feature>
<sequence>MAAAGDSKHRIMTKGQKKNTCGYAVSISVVMIVITLFIYFVLHLKVDTLNYLCLPEREKENPPSSRFGQFSWLLGLFSSSRESESGLERERPDKHLTTTNIIKQKFCACFTSLGWLDLLTNVSHQAKVCMEKMIQVAEYARIQLVLTGQTLQNEGRQHSYLSTTFMVLLVLVVFSALWFVLLKKRSKSKQLKDENSTDFSMDVSQTSDASLSESMSSSCTNTPKSLNHPNKVSSNGCILRHHMRWMLCWIFSILIGAISVSIPWEFLRLYQKAVATRAATVLKGAPQECDPQTMSLLSNLRSFLRAQFSWGHDLDPCYEYHYALLVDPVWELPPLLVLSSVFTRCVLHPVEALCSTLGKAMAAFFSEVPLQWQPVVMLVGTATALLLLLTLTRYRLVIPLLLRIEPRTPVSSNQDKQIIRHRDTDANISYIESPRGSRQQKYLQTHLQRDLGVGQVGNLTLCDKNNLNNCRMIENQAFPCQKVPSVPNSYLFNRASCRNDPEGSVVPFTLVKEAQINESLSRKPMSMSVEDRQNQRSSRWMSLLRDQNRKKADIIGCERNSLERMMPVSEQQLKRGFKTVSVTKTQSRKPSQNLKASKVLFNDEKENSRNIPSGRSRSKKTGQQRRRRGKVEDVPWSAEVEVITDSD</sequence>